<accession>D3B5P0</accession>
<dbReference type="InParanoid" id="D3B5P0"/>
<comment type="caution">
    <text evidence="1">The sequence shown here is derived from an EMBL/GenBank/DDBJ whole genome shotgun (WGS) entry which is preliminary data.</text>
</comment>
<reference evidence="1 2" key="1">
    <citation type="journal article" date="2011" name="Genome Res.">
        <title>Phylogeny-wide analysis of social amoeba genomes highlights ancient origins for complex intercellular communication.</title>
        <authorList>
            <person name="Heidel A.J."/>
            <person name="Lawal H.M."/>
            <person name="Felder M."/>
            <person name="Schilde C."/>
            <person name="Helps N.R."/>
            <person name="Tunggal B."/>
            <person name="Rivero F."/>
            <person name="John U."/>
            <person name="Schleicher M."/>
            <person name="Eichinger L."/>
            <person name="Platzer M."/>
            <person name="Noegel A.A."/>
            <person name="Schaap P."/>
            <person name="Gloeckner G."/>
        </authorList>
    </citation>
    <scope>NUCLEOTIDE SEQUENCE [LARGE SCALE GENOMIC DNA]</scope>
    <source>
        <strain evidence="2">ATCC 26659 / Pp 5 / PN500</strain>
    </source>
</reference>
<keyword evidence="2" id="KW-1185">Reference proteome</keyword>
<dbReference type="Proteomes" id="UP000001396">
    <property type="component" value="Unassembled WGS sequence"/>
</dbReference>
<dbReference type="EMBL" id="ADBJ01000017">
    <property type="protein sequence ID" value="EFA83188.1"/>
    <property type="molecule type" value="Genomic_DNA"/>
</dbReference>
<dbReference type="GeneID" id="31359465"/>
<evidence type="ECO:0000313" key="1">
    <source>
        <dbReference type="EMBL" id="EFA83188.1"/>
    </source>
</evidence>
<dbReference type="OMA" id="QIEFDWF"/>
<gene>
    <name evidence="1" type="ORF">PPL_03978</name>
</gene>
<organism evidence="1 2">
    <name type="scientific">Heterostelium pallidum (strain ATCC 26659 / Pp 5 / PN500)</name>
    <name type="common">Cellular slime mold</name>
    <name type="synonym">Polysphondylium pallidum</name>
    <dbReference type="NCBI Taxonomy" id="670386"/>
    <lineage>
        <taxon>Eukaryota</taxon>
        <taxon>Amoebozoa</taxon>
        <taxon>Evosea</taxon>
        <taxon>Eumycetozoa</taxon>
        <taxon>Dictyostelia</taxon>
        <taxon>Acytosteliales</taxon>
        <taxon>Acytosteliaceae</taxon>
        <taxon>Heterostelium</taxon>
    </lineage>
</organism>
<dbReference type="RefSeq" id="XP_020435305.1">
    <property type="nucleotide sequence ID" value="XM_020574891.1"/>
</dbReference>
<name>D3B5P0_HETP5</name>
<sequence length="546" mass="62405">MRRVFALPDTNMFVTVFILYSLIEAEKNGVNLNKEIVDMGAEAMSEYRDKNLDRDSGLYCFWQQTRNETSNHYFSYPSNLNGPLDDFPNLSKSPISILLKAFKIDFSKVATLFHQLSLFLRVSPDSDDTSVILALNAQIDNSAFKYPETNFKMKASNPNINKTIESLTYYTYRPFSEDKKRNAVNPRTYFVIHQFIEDWVSNGRNQEDLVLPFTWMMDFPFRSDQYPFTNLVISSNDIDFCVAINTFYGLASSIIQHGNSIISLEVKRMLSSIAYLIEWGINSELVYDRKDLALVYYPSIYTFSWFVSRVVDFLETENQKSQNQMPSILNDSLVLLRDAMMNGGTNQMLKRMKSDGNGGVYWEDFLGNADTLQGVKKEYGEDRFYSSALALNVLIDTWTITCGDTVNRRWRDNTPHPVKAAVNNGISFIVDNILENPTQTFNAFFDMSFRGPSTYPTSYPINYCYDNNGIECKFTPSNPEGVMGVVSGIIPHTKYQEMLKMKWANNTVPTTWSGSFNPVVIPYFSSQPLTYSVSILALSKSLNIQT</sequence>
<proteinExistence type="predicted"/>
<evidence type="ECO:0000313" key="2">
    <source>
        <dbReference type="Proteomes" id="UP000001396"/>
    </source>
</evidence>
<protein>
    <submittedName>
        <fullName evidence="1">Uncharacterized protein</fullName>
    </submittedName>
</protein>
<dbReference type="AlphaFoldDB" id="D3B5P0"/>